<sequence length="425" mass="43154">MSEPGYLRTLRIPGVLPVLAAGTLGRLAFGIVPFATVIAFATTHGFLIGGIASAGLMSAIAFLAPLRGRLTDLKGPRVLPLLAGVHILLVVATTLALGGAAWPVALVLITLAGATAPPIGATVRTCWSRLVKDKDQLQQIHALDSIVEELTFVVAPLLTTVLLAAVTPRWVLPIGALLLLPATTGIAWFAGNQRAAAVAAGEDPAPAGRRRSVMRLADGQGIVIPVLTLGAVGGGLGVLLPALADHTGNIGSAGYGFAAYSLGGVVAGLIYGRLRWHASLRRKYVIIAACFTLGVALLIPAASTALTLPAVFLAGASMTPMFVVGYLLVDERIQPAQLTEANAWLGSGYNIGSAAGSALCGLLVASLAPTAVAAVFTAVAALGVLGALRIRPLSPATHARPAQSAPETGPAPDAPREVALSKETS</sequence>
<feature type="domain" description="Major facilitator superfamily (MFS) profile" evidence="7">
    <location>
        <begin position="214"/>
        <end position="425"/>
    </location>
</feature>
<proteinExistence type="predicted"/>
<feature type="transmembrane region" description="Helical" evidence="6">
    <location>
        <begin position="284"/>
        <end position="302"/>
    </location>
</feature>
<evidence type="ECO:0000313" key="8">
    <source>
        <dbReference type="EMBL" id="GIE22825.1"/>
    </source>
</evidence>
<dbReference type="PANTHER" id="PTHR23542">
    <property type="match status" value="1"/>
</dbReference>
<dbReference type="PROSITE" id="PS50850">
    <property type="entry name" value="MFS"/>
    <property type="match status" value="1"/>
</dbReference>
<dbReference type="InterPro" id="IPR036259">
    <property type="entry name" value="MFS_trans_sf"/>
</dbReference>
<feature type="transmembrane region" description="Helical" evidence="6">
    <location>
        <begin position="221"/>
        <end position="244"/>
    </location>
</feature>
<dbReference type="InterPro" id="IPR011701">
    <property type="entry name" value="MFS"/>
</dbReference>
<dbReference type="Proteomes" id="UP000603200">
    <property type="component" value="Unassembled WGS sequence"/>
</dbReference>
<feature type="transmembrane region" description="Helical" evidence="6">
    <location>
        <begin position="250"/>
        <end position="272"/>
    </location>
</feature>
<feature type="transmembrane region" description="Helical" evidence="6">
    <location>
        <begin position="371"/>
        <end position="390"/>
    </location>
</feature>
<reference evidence="8 9" key="1">
    <citation type="submission" date="2021-01" db="EMBL/GenBank/DDBJ databases">
        <title>Whole genome shotgun sequence of Actinoplanes humidus NBRC 14915.</title>
        <authorList>
            <person name="Komaki H."/>
            <person name="Tamura T."/>
        </authorList>
    </citation>
    <scope>NUCLEOTIDE SEQUENCE [LARGE SCALE GENOMIC DNA]</scope>
    <source>
        <strain evidence="8 9">NBRC 14915</strain>
    </source>
</reference>
<feature type="transmembrane region" description="Helical" evidence="6">
    <location>
        <begin position="308"/>
        <end position="329"/>
    </location>
</feature>
<evidence type="ECO:0000259" key="7">
    <source>
        <dbReference type="PROSITE" id="PS50850"/>
    </source>
</evidence>
<feature type="transmembrane region" description="Helical" evidence="6">
    <location>
        <begin position="12"/>
        <end position="40"/>
    </location>
</feature>
<dbReference type="Pfam" id="PF07690">
    <property type="entry name" value="MFS_1"/>
    <property type="match status" value="1"/>
</dbReference>
<protein>
    <submittedName>
        <fullName evidence="8">MFS transporter</fullName>
    </submittedName>
</protein>
<evidence type="ECO:0000256" key="5">
    <source>
        <dbReference type="SAM" id="MobiDB-lite"/>
    </source>
</evidence>
<evidence type="ECO:0000256" key="3">
    <source>
        <dbReference type="ARBA" id="ARBA00022989"/>
    </source>
</evidence>
<gene>
    <name evidence="8" type="ORF">Ahu01nite_059270</name>
</gene>
<feature type="transmembrane region" description="Helical" evidence="6">
    <location>
        <begin position="341"/>
        <end position="365"/>
    </location>
</feature>
<name>A0ABQ3ZW56_9ACTN</name>
<dbReference type="SUPFAM" id="SSF103473">
    <property type="entry name" value="MFS general substrate transporter"/>
    <property type="match status" value="1"/>
</dbReference>
<feature type="region of interest" description="Disordered" evidence="5">
    <location>
        <begin position="397"/>
        <end position="425"/>
    </location>
</feature>
<keyword evidence="3 6" id="KW-1133">Transmembrane helix</keyword>
<keyword evidence="9" id="KW-1185">Reference proteome</keyword>
<evidence type="ECO:0000256" key="2">
    <source>
        <dbReference type="ARBA" id="ARBA00022692"/>
    </source>
</evidence>
<evidence type="ECO:0000256" key="1">
    <source>
        <dbReference type="ARBA" id="ARBA00004651"/>
    </source>
</evidence>
<evidence type="ECO:0000256" key="6">
    <source>
        <dbReference type="SAM" id="Phobius"/>
    </source>
</evidence>
<feature type="transmembrane region" description="Helical" evidence="6">
    <location>
        <begin position="46"/>
        <end position="66"/>
    </location>
</feature>
<keyword evidence="2 6" id="KW-0812">Transmembrane</keyword>
<evidence type="ECO:0000256" key="4">
    <source>
        <dbReference type="ARBA" id="ARBA00023136"/>
    </source>
</evidence>
<feature type="transmembrane region" description="Helical" evidence="6">
    <location>
        <begin position="104"/>
        <end position="125"/>
    </location>
</feature>
<feature type="transmembrane region" description="Helical" evidence="6">
    <location>
        <begin position="78"/>
        <end position="98"/>
    </location>
</feature>
<feature type="transmembrane region" description="Helical" evidence="6">
    <location>
        <begin position="170"/>
        <end position="190"/>
    </location>
</feature>
<organism evidence="8 9">
    <name type="scientific">Winogradskya humida</name>
    <dbReference type="NCBI Taxonomy" id="113566"/>
    <lineage>
        <taxon>Bacteria</taxon>
        <taxon>Bacillati</taxon>
        <taxon>Actinomycetota</taxon>
        <taxon>Actinomycetes</taxon>
        <taxon>Micromonosporales</taxon>
        <taxon>Micromonosporaceae</taxon>
        <taxon>Winogradskya</taxon>
    </lineage>
</organism>
<dbReference type="Gene3D" id="1.20.1250.20">
    <property type="entry name" value="MFS general substrate transporter like domains"/>
    <property type="match status" value="1"/>
</dbReference>
<dbReference type="EMBL" id="BOMN01000086">
    <property type="protein sequence ID" value="GIE22825.1"/>
    <property type="molecule type" value="Genomic_DNA"/>
</dbReference>
<dbReference type="RefSeq" id="WP_203839898.1">
    <property type="nucleotide sequence ID" value="NZ_BAAATV010000011.1"/>
</dbReference>
<comment type="subcellular location">
    <subcellularLocation>
        <location evidence="1">Cell membrane</location>
        <topology evidence="1">Multi-pass membrane protein</topology>
    </subcellularLocation>
</comment>
<dbReference type="PANTHER" id="PTHR23542:SF1">
    <property type="entry name" value="MAJOR FACILITATOR SUPERFAMILY (MFS) PROFILE DOMAIN-CONTAINING PROTEIN"/>
    <property type="match status" value="1"/>
</dbReference>
<accession>A0ABQ3ZW56</accession>
<feature type="compositionally biased region" description="Basic and acidic residues" evidence="5">
    <location>
        <begin position="414"/>
        <end position="425"/>
    </location>
</feature>
<keyword evidence="4 6" id="KW-0472">Membrane</keyword>
<comment type="caution">
    <text evidence="8">The sequence shown here is derived from an EMBL/GenBank/DDBJ whole genome shotgun (WGS) entry which is preliminary data.</text>
</comment>
<evidence type="ECO:0000313" key="9">
    <source>
        <dbReference type="Proteomes" id="UP000603200"/>
    </source>
</evidence>
<feature type="transmembrane region" description="Helical" evidence="6">
    <location>
        <begin position="146"/>
        <end position="164"/>
    </location>
</feature>
<dbReference type="InterPro" id="IPR020846">
    <property type="entry name" value="MFS_dom"/>
</dbReference>